<proteinExistence type="predicted"/>
<gene>
    <name evidence="2" type="ORF">A9F13_15g00638</name>
</gene>
<feature type="compositionally biased region" description="Acidic residues" evidence="1">
    <location>
        <begin position="238"/>
        <end position="248"/>
    </location>
</feature>
<feature type="region of interest" description="Disordered" evidence="1">
    <location>
        <begin position="1"/>
        <end position="108"/>
    </location>
</feature>
<reference evidence="2 3" key="1">
    <citation type="submission" date="2017-04" db="EMBL/GenBank/DDBJ databases">
        <title>Draft genome of the yeast Clavispora lusitaniae type strain CBS 6936.</title>
        <authorList>
            <person name="Durrens P."/>
            <person name="Klopp C."/>
            <person name="Biteau N."/>
            <person name="Fitton-Ouhabi V."/>
            <person name="Dementhon K."/>
            <person name="Accoceberry I."/>
            <person name="Sherman D.J."/>
            <person name="Noel T."/>
        </authorList>
    </citation>
    <scope>NUCLEOTIDE SEQUENCE [LARGE SCALE GENOMIC DNA]</scope>
    <source>
        <strain evidence="2 3">CBS 6936</strain>
    </source>
</reference>
<evidence type="ECO:0000256" key="1">
    <source>
        <dbReference type="SAM" id="MobiDB-lite"/>
    </source>
</evidence>
<feature type="region of interest" description="Disordered" evidence="1">
    <location>
        <begin position="222"/>
        <end position="261"/>
    </location>
</feature>
<feature type="compositionally biased region" description="Basic and acidic residues" evidence="1">
    <location>
        <begin position="37"/>
        <end position="67"/>
    </location>
</feature>
<dbReference type="Proteomes" id="UP000195602">
    <property type="component" value="Unassembled WGS sequence"/>
</dbReference>
<organism evidence="2 3">
    <name type="scientific">Clavispora lusitaniae</name>
    <name type="common">Candida lusitaniae</name>
    <dbReference type="NCBI Taxonomy" id="36911"/>
    <lineage>
        <taxon>Eukaryota</taxon>
        <taxon>Fungi</taxon>
        <taxon>Dikarya</taxon>
        <taxon>Ascomycota</taxon>
        <taxon>Saccharomycotina</taxon>
        <taxon>Pichiomycetes</taxon>
        <taxon>Metschnikowiaceae</taxon>
        <taxon>Clavispora</taxon>
    </lineage>
</organism>
<name>A0AA91PX13_CLALS</name>
<comment type="caution">
    <text evidence="2">The sequence shown here is derived from an EMBL/GenBank/DDBJ whole genome shotgun (WGS) entry which is preliminary data.</text>
</comment>
<dbReference type="EMBL" id="LYUB02000015">
    <property type="protein sequence ID" value="OVF07090.1"/>
    <property type="molecule type" value="Genomic_DNA"/>
</dbReference>
<protein>
    <submittedName>
        <fullName evidence="2">Uncharacterized protein</fullName>
    </submittedName>
</protein>
<accession>A0AA91PX13</accession>
<dbReference type="AlphaFoldDB" id="A0AA91PX13"/>
<evidence type="ECO:0000313" key="3">
    <source>
        <dbReference type="Proteomes" id="UP000195602"/>
    </source>
</evidence>
<evidence type="ECO:0000313" key="2">
    <source>
        <dbReference type="EMBL" id="OVF07090.1"/>
    </source>
</evidence>
<dbReference type="KEGG" id="clus:A9F13_15g00638"/>
<feature type="compositionally biased region" description="Basic and acidic residues" evidence="1">
    <location>
        <begin position="88"/>
        <end position="103"/>
    </location>
</feature>
<sequence length="261" mass="29516">MGNKISRPARKLNKTISEAGKVSRTAQARLPPQALKEQFEAGIEPRQDERHERQEQRQDKRQDERQETQTQDGKNTARPLPPYMKQNIKADRSSQQPEGRDGMDPQADQSFIDSINKLGRQIQSSTGENPGQLDVRALRQLMNRKSLYEKGQSEVATQMAGESSEARTMLHPRTLTAVLNALEGKASPSEIAQDFSVSPQYLENLGRFKVAENIVVIEEQTKEDEIGPKAARPSESMIDYDGDMSEEVNSERLRQLRSRLE</sequence>
<feature type="compositionally biased region" description="Basic and acidic residues" evidence="1">
    <location>
        <begin position="249"/>
        <end position="261"/>
    </location>
</feature>